<dbReference type="Proteomes" id="UP000616769">
    <property type="component" value="Unassembled WGS sequence"/>
</dbReference>
<dbReference type="EMBL" id="JXLN01009945">
    <property type="protein sequence ID" value="KPM04755.1"/>
    <property type="molecule type" value="Genomic_DNA"/>
</dbReference>
<accession>A0A132A2B3</accession>
<gene>
    <name evidence="1" type="ORF">QR98_0032090</name>
</gene>
<organism evidence="1 2">
    <name type="scientific">Sarcoptes scabiei</name>
    <name type="common">Itch mite</name>
    <name type="synonym">Acarus scabiei</name>
    <dbReference type="NCBI Taxonomy" id="52283"/>
    <lineage>
        <taxon>Eukaryota</taxon>
        <taxon>Metazoa</taxon>
        <taxon>Ecdysozoa</taxon>
        <taxon>Arthropoda</taxon>
        <taxon>Chelicerata</taxon>
        <taxon>Arachnida</taxon>
        <taxon>Acari</taxon>
        <taxon>Acariformes</taxon>
        <taxon>Sarcoptiformes</taxon>
        <taxon>Astigmata</taxon>
        <taxon>Psoroptidia</taxon>
        <taxon>Sarcoptoidea</taxon>
        <taxon>Sarcoptidae</taxon>
        <taxon>Sarcoptinae</taxon>
        <taxon>Sarcoptes</taxon>
    </lineage>
</organism>
<name>A0A132A2B3_SARSC</name>
<evidence type="ECO:0000313" key="1">
    <source>
        <dbReference type="EMBL" id="KPM04755.1"/>
    </source>
</evidence>
<evidence type="ECO:0000313" key="2">
    <source>
        <dbReference type="Proteomes" id="UP000616769"/>
    </source>
</evidence>
<dbReference type="AlphaFoldDB" id="A0A132A2B3"/>
<comment type="caution">
    <text evidence="1">The sequence shown here is derived from an EMBL/GenBank/DDBJ whole genome shotgun (WGS) entry which is preliminary data.</text>
</comment>
<dbReference type="VEuPathDB" id="VectorBase:SSCA002123"/>
<protein>
    <submittedName>
        <fullName evidence="1">Uncharacterized protein</fullName>
    </submittedName>
</protein>
<reference evidence="1 2" key="1">
    <citation type="journal article" date="2015" name="Parasit. Vectors">
        <title>Draft genome of the scabies mite.</title>
        <authorList>
            <person name="Rider S.D.Jr."/>
            <person name="Morgan M.S."/>
            <person name="Arlian L.G."/>
        </authorList>
    </citation>
    <scope>NUCLEOTIDE SEQUENCE [LARGE SCALE GENOMIC DNA]</scope>
    <source>
        <strain evidence="1">Arlian Lab</strain>
    </source>
</reference>
<proteinExistence type="predicted"/>
<sequence>MESMSMTDLSKIKLLFRTNVKFLAVDLTSLAISSFSLSIMKPM</sequence>